<evidence type="ECO:0000259" key="14">
    <source>
        <dbReference type="PROSITE" id="PS50046"/>
    </source>
</evidence>
<dbReference type="OrthoDB" id="9760752at2"/>
<accession>A0A5D4GWI4</accession>
<dbReference type="InterPro" id="IPR011006">
    <property type="entry name" value="CheY-like_superfamily"/>
</dbReference>
<evidence type="ECO:0000256" key="11">
    <source>
        <dbReference type="ARBA" id="ARBA00023170"/>
    </source>
</evidence>
<name>A0A5D4GWI4_9HYPH</name>
<feature type="compositionally biased region" description="Basic residues" evidence="13">
    <location>
        <begin position="1"/>
        <end position="15"/>
    </location>
</feature>
<dbReference type="InterPro" id="IPR011102">
    <property type="entry name" value="Sig_transdc_His_kinase_HWE"/>
</dbReference>
<dbReference type="PROSITE" id="PS50110">
    <property type="entry name" value="RESPONSE_REGULATORY"/>
    <property type="match status" value="1"/>
</dbReference>
<sequence>MKRRASTSRRRRAQRSARSSLRTVFIRSPSLNQLKPVDLTNCDREPIHIPGSIQPHGCLLACDSSGVVVRRHSANAGEMLGFAEAINGLPLETVLGARVTHDVRNALARTQEGSRPALIFGRQLQDGRSFDIAAHRYKGAAIIELEPSVDDTAAPLELARTMIARVSAAESIKRLVGDTARLVQAMLGYDRVMIYQFGADGAGKVLSEAKRPGLESFLGQYFPASDIPQQARALYLKNTIRIISDAACVRIPLNPELDVSGEPLDLSFAHLRSVSPIHCEYLRNMGVSASMSISIIVDGVLWGLIACHHYSPRTLTMTQRVAAEMFGEFFSLHLHALHNKQTLETATKARTLLDGLLRQASGLEDINQILRDRLDEFGQFIPSDGQGIWIDGQWTARGSTPPPDAVTELVRFARTAAEGSIWATHHLSAALPTAEAYAADAAGVLIVPLSQRPRDYLFFFRRELVHTLEWAGNPEKTYESGPLGDRLTPRKSFAIWKETVRQQANPWSEAERQFGEASRAALVEVALRHSELLADERTKAEIRQRILNEELNHRVKNILAVIKSLVNHPTEDGETLQGYVETLRGRIQALSLAHDQVIRGGGGGALGDLLAAELIPYQTGRSTIECDGPGVWMDARAYSIMALALHELATNAAKYGALARAGGVLSVSWTLDALGDCHIEWSETTVTKVMPPKRRGFGSTLIERSVPYDLGGESRIEYRPNGVLARLRIPARFVRAHDEERRKPPEPAARTLPASTDLSGARVLIVEDQLLVAMDLETIIEDAKATVMATASSAREAISVLDRELPDVAILDVNLGETSSEVVAQRLSERGVPFMFATGYSDGGAIPAQFSNVPIVRKPYEAMAILRCAARLLVERKDR</sequence>
<dbReference type="Gene3D" id="3.30.450.20">
    <property type="entry name" value="PAS domain"/>
    <property type="match status" value="1"/>
</dbReference>
<dbReference type="InterPro" id="IPR001294">
    <property type="entry name" value="Phytochrome"/>
</dbReference>
<dbReference type="Proteomes" id="UP000323258">
    <property type="component" value="Unassembled WGS sequence"/>
</dbReference>
<feature type="domain" description="Response regulatory" evidence="15">
    <location>
        <begin position="762"/>
        <end position="873"/>
    </location>
</feature>
<evidence type="ECO:0000256" key="9">
    <source>
        <dbReference type="ARBA" id="ARBA00022840"/>
    </source>
</evidence>
<dbReference type="GO" id="GO:0000160">
    <property type="term" value="P:phosphorelay signal transduction system"/>
    <property type="evidence" value="ECO:0007669"/>
    <property type="project" value="InterPro"/>
</dbReference>
<comment type="caution">
    <text evidence="16">The sequence shown here is derived from an EMBL/GenBank/DDBJ whole genome shotgun (WGS) entry which is preliminary data.</text>
</comment>
<dbReference type="SMART" id="SM00448">
    <property type="entry name" value="REC"/>
    <property type="match status" value="1"/>
</dbReference>
<dbReference type="Pfam" id="PF07536">
    <property type="entry name" value="HWE_HK"/>
    <property type="match status" value="1"/>
</dbReference>
<keyword evidence="17" id="KW-1185">Reference proteome</keyword>
<dbReference type="SUPFAM" id="SSF55785">
    <property type="entry name" value="PYP-like sensor domain (PAS domain)"/>
    <property type="match status" value="1"/>
</dbReference>
<proteinExistence type="predicted"/>
<dbReference type="InterPro" id="IPR013515">
    <property type="entry name" value="Phytochrome_cen-reg"/>
</dbReference>
<dbReference type="GO" id="GO:0004673">
    <property type="term" value="F:protein histidine kinase activity"/>
    <property type="evidence" value="ECO:0007669"/>
    <property type="project" value="UniProtKB-EC"/>
</dbReference>
<gene>
    <name evidence="16" type="ORF">FY036_09485</name>
</gene>
<dbReference type="AlphaFoldDB" id="A0A5D4GWI4"/>
<evidence type="ECO:0000256" key="10">
    <source>
        <dbReference type="ARBA" id="ARBA00022991"/>
    </source>
</evidence>
<dbReference type="PANTHER" id="PTHR41523">
    <property type="entry name" value="TWO-COMPONENT SYSTEM SENSOR PROTEIN"/>
    <property type="match status" value="1"/>
</dbReference>
<dbReference type="Gene3D" id="3.30.565.10">
    <property type="entry name" value="Histidine kinase-like ATPase, C-terminal domain"/>
    <property type="match status" value="1"/>
</dbReference>
<dbReference type="GO" id="GO:0006355">
    <property type="term" value="P:regulation of DNA-templated transcription"/>
    <property type="evidence" value="ECO:0007669"/>
    <property type="project" value="InterPro"/>
</dbReference>
<evidence type="ECO:0000313" key="17">
    <source>
        <dbReference type="Proteomes" id="UP000323258"/>
    </source>
</evidence>
<evidence type="ECO:0000256" key="1">
    <source>
        <dbReference type="ARBA" id="ARBA00000085"/>
    </source>
</evidence>
<dbReference type="PRINTS" id="PR01033">
    <property type="entry name" value="PHYTOCHROME"/>
</dbReference>
<dbReference type="PROSITE" id="PS50046">
    <property type="entry name" value="PHYTOCHROME_2"/>
    <property type="match status" value="1"/>
</dbReference>
<keyword evidence="8" id="KW-0418">Kinase</keyword>
<feature type="domain" description="Phytochrome chromophore attachment site" evidence="14">
    <location>
        <begin position="171"/>
        <end position="332"/>
    </location>
</feature>
<dbReference type="Pfam" id="PF00072">
    <property type="entry name" value="Response_reg"/>
    <property type="match status" value="1"/>
</dbReference>
<dbReference type="PANTHER" id="PTHR41523:SF8">
    <property type="entry name" value="ETHYLENE RESPONSE SENSOR PROTEIN"/>
    <property type="match status" value="1"/>
</dbReference>
<dbReference type="InterPro" id="IPR043150">
    <property type="entry name" value="Phytochrome_PHY_sf"/>
</dbReference>
<dbReference type="SMART" id="SM00911">
    <property type="entry name" value="HWE_HK"/>
    <property type="match status" value="1"/>
</dbReference>
<evidence type="ECO:0000256" key="4">
    <source>
        <dbReference type="ARBA" id="ARBA00022553"/>
    </source>
</evidence>
<dbReference type="InterPro" id="IPR016132">
    <property type="entry name" value="Phyto_chromo_attachment"/>
</dbReference>
<keyword evidence="6" id="KW-0808">Transferase</keyword>
<dbReference type="Gene3D" id="3.30.450.270">
    <property type="match status" value="1"/>
</dbReference>
<dbReference type="SMART" id="SM00065">
    <property type="entry name" value="GAF"/>
    <property type="match status" value="1"/>
</dbReference>
<dbReference type="EMBL" id="VSZS01000061">
    <property type="protein sequence ID" value="TYR32728.1"/>
    <property type="molecule type" value="Genomic_DNA"/>
</dbReference>
<evidence type="ECO:0000256" key="12">
    <source>
        <dbReference type="PROSITE-ProRule" id="PRU00169"/>
    </source>
</evidence>
<dbReference type="EC" id="2.7.13.3" evidence="2"/>
<evidence type="ECO:0000256" key="5">
    <source>
        <dbReference type="ARBA" id="ARBA00022606"/>
    </source>
</evidence>
<dbReference type="Pfam" id="PF00360">
    <property type="entry name" value="PHY"/>
    <property type="match status" value="1"/>
</dbReference>
<dbReference type="InterPro" id="IPR036890">
    <property type="entry name" value="HATPase_C_sf"/>
</dbReference>
<dbReference type="Gene3D" id="3.30.450.40">
    <property type="match status" value="1"/>
</dbReference>
<evidence type="ECO:0000259" key="15">
    <source>
        <dbReference type="PROSITE" id="PS50110"/>
    </source>
</evidence>
<dbReference type="InterPro" id="IPR001789">
    <property type="entry name" value="Sig_transdc_resp-reg_receiver"/>
</dbReference>
<dbReference type="InterPro" id="IPR029016">
    <property type="entry name" value="GAF-like_dom_sf"/>
</dbReference>
<dbReference type="GO" id="GO:0009881">
    <property type="term" value="F:photoreceptor activity"/>
    <property type="evidence" value="ECO:0007669"/>
    <property type="project" value="UniProtKB-KW"/>
</dbReference>
<dbReference type="GO" id="GO:0005524">
    <property type="term" value="F:ATP binding"/>
    <property type="evidence" value="ECO:0007669"/>
    <property type="project" value="UniProtKB-KW"/>
</dbReference>
<dbReference type="PIRSF" id="PIRSF036397">
    <property type="entry name" value="Bactrphtchrm_rec"/>
    <property type="match status" value="1"/>
</dbReference>
<evidence type="ECO:0000256" key="2">
    <source>
        <dbReference type="ARBA" id="ARBA00012438"/>
    </source>
</evidence>
<evidence type="ECO:0000313" key="16">
    <source>
        <dbReference type="EMBL" id="TYR32728.1"/>
    </source>
</evidence>
<keyword evidence="7" id="KW-0547">Nucleotide-binding</keyword>
<keyword evidence="3" id="KW-0600">Photoreceptor protein</keyword>
<keyword evidence="5" id="KW-0716">Sensory transduction</keyword>
<reference evidence="16 17" key="2">
    <citation type="submission" date="2019-09" db="EMBL/GenBank/DDBJ databases">
        <title>Mesorhizobium sp. MaA-C15 isolated from Microcystis aeruginosa.</title>
        <authorList>
            <person name="Jeong S.E."/>
            <person name="Jin H.M."/>
            <person name="Jeon C.O."/>
        </authorList>
    </citation>
    <scope>NUCLEOTIDE SEQUENCE [LARGE SCALE GENOMIC DNA]</scope>
    <source>
        <strain evidence="16 17">MaA-C15</strain>
    </source>
</reference>
<dbReference type="Gene3D" id="3.40.50.2300">
    <property type="match status" value="1"/>
</dbReference>
<dbReference type="InterPro" id="IPR035965">
    <property type="entry name" value="PAS-like_dom_sf"/>
</dbReference>
<dbReference type="SUPFAM" id="SSF55781">
    <property type="entry name" value="GAF domain-like"/>
    <property type="match status" value="2"/>
</dbReference>
<evidence type="ECO:0000256" key="8">
    <source>
        <dbReference type="ARBA" id="ARBA00022777"/>
    </source>
</evidence>
<comment type="catalytic activity">
    <reaction evidence="1">
        <text>ATP + protein L-histidine = ADP + protein N-phospho-L-histidine.</text>
        <dbReference type="EC" id="2.7.13.3"/>
    </reaction>
</comment>
<dbReference type="SUPFAM" id="SSF52172">
    <property type="entry name" value="CheY-like"/>
    <property type="match status" value="1"/>
</dbReference>
<organism evidence="16 17">
    <name type="scientific">Neoaquamicrobium microcysteis</name>
    <dbReference type="NCBI Taxonomy" id="2682781"/>
    <lineage>
        <taxon>Bacteria</taxon>
        <taxon>Pseudomonadati</taxon>
        <taxon>Pseudomonadota</taxon>
        <taxon>Alphaproteobacteria</taxon>
        <taxon>Hyphomicrobiales</taxon>
        <taxon>Phyllobacteriaceae</taxon>
        <taxon>Neoaquamicrobium</taxon>
    </lineage>
</organism>
<protein>
    <recommendedName>
        <fullName evidence="2">histidine kinase</fullName>
        <ecNumber evidence="2">2.7.13.3</ecNumber>
    </recommendedName>
</protein>
<dbReference type="InterPro" id="IPR003018">
    <property type="entry name" value="GAF"/>
</dbReference>
<keyword evidence="4 12" id="KW-0597">Phosphoprotein</keyword>
<keyword evidence="11" id="KW-0675">Receptor</keyword>
<evidence type="ECO:0000256" key="3">
    <source>
        <dbReference type="ARBA" id="ARBA00022543"/>
    </source>
</evidence>
<dbReference type="Pfam" id="PF01590">
    <property type="entry name" value="GAF"/>
    <property type="match status" value="1"/>
</dbReference>
<evidence type="ECO:0000256" key="7">
    <source>
        <dbReference type="ARBA" id="ARBA00022741"/>
    </source>
</evidence>
<dbReference type="GO" id="GO:0009584">
    <property type="term" value="P:detection of visible light"/>
    <property type="evidence" value="ECO:0007669"/>
    <property type="project" value="InterPro"/>
</dbReference>
<reference evidence="16 17" key="1">
    <citation type="submission" date="2019-08" db="EMBL/GenBank/DDBJ databases">
        <authorList>
            <person name="Seo Y.L."/>
        </authorList>
    </citation>
    <scope>NUCLEOTIDE SEQUENCE [LARGE SCALE GENOMIC DNA]</scope>
    <source>
        <strain evidence="16 17">MaA-C15</strain>
    </source>
</reference>
<dbReference type="InterPro" id="IPR009219">
    <property type="entry name" value="Bactrphtchr_CheY"/>
</dbReference>
<keyword evidence="9" id="KW-0067">ATP-binding</keyword>
<dbReference type="Pfam" id="PF08446">
    <property type="entry name" value="PAS_2"/>
    <property type="match status" value="1"/>
</dbReference>
<feature type="modified residue" description="4-aspartylphosphate" evidence="12">
    <location>
        <position position="812"/>
    </location>
</feature>
<evidence type="ECO:0000256" key="13">
    <source>
        <dbReference type="SAM" id="MobiDB-lite"/>
    </source>
</evidence>
<keyword evidence="10" id="KW-0157">Chromophore</keyword>
<dbReference type="InterPro" id="IPR013654">
    <property type="entry name" value="PAS_2"/>
</dbReference>
<feature type="region of interest" description="Disordered" evidence="13">
    <location>
        <begin position="1"/>
        <end position="20"/>
    </location>
</feature>
<evidence type="ECO:0000256" key="6">
    <source>
        <dbReference type="ARBA" id="ARBA00022679"/>
    </source>
</evidence>